<dbReference type="RefSeq" id="WP_132830989.1">
    <property type="nucleotide sequence ID" value="NZ_SMFP01000015.1"/>
</dbReference>
<evidence type="ECO:0000259" key="2">
    <source>
        <dbReference type="PROSITE" id="PS50943"/>
    </source>
</evidence>
<evidence type="ECO:0000313" key="4">
    <source>
        <dbReference type="Proteomes" id="UP000294662"/>
    </source>
</evidence>
<sequence length="167" mass="18954">MRHGTLAGAELQDLRRLRGLSRTTLAALARVHPHTIRYWERKATVDLRGYAPDRILRALGLAGQSRRGTYPGPRFSGFFASITRARDGGLVQTDLPAVTTRTNWRCGARTRKGTPCRAKALPGKTRCRFHGGLSTGPKTREGRDRIAEAQRRRWARWRVEQRRPEKT</sequence>
<accession>A0A4R5EKV0</accession>
<dbReference type="NCBIfam" id="NF041373">
    <property type="entry name" value="HGG_STG"/>
    <property type="match status" value="1"/>
</dbReference>
<protein>
    <submittedName>
        <fullName evidence="3">XRE family transcriptional regulator</fullName>
    </submittedName>
</protein>
<dbReference type="InterPro" id="IPR010982">
    <property type="entry name" value="Lambda_DNA-bd_dom_sf"/>
</dbReference>
<feature type="region of interest" description="Disordered" evidence="1">
    <location>
        <begin position="127"/>
        <end position="146"/>
    </location>
</feature>
<dbReference type="AlphaFoldDB" id="A0A4R5EKV0"/>
<keyword evidence="4" id="KW-1185">Reference proteome</keyword>
<dbReference type="PROSITE" id="PS50943">
    <property type="entry name" value="HTH_CROC1"/>
    <property type="match status" value="1"/>
</dbReference>
<evidence type="ECO:0000313" key="3">
    <source>
        <dbReference type="EMBL" id="TDE35057.1"/>
    </source>
</evidence>
<reference evidence="3 4" key="1">
    <citation type="submission" date="2019-03" db="EMBL/GenBank/DDBJ databases">
        <authorList>
            <person name="Zhang S."/>
        </authorList>
    </citation>
    <scope>NUCLEOTIDE SEQUENCE [LARGE SCALE GENOMIC DNA]</scope>
    <source>
        <strain evidence="3 4">S4J41</strain>
    </source>
</reference>
<dbReference type="Gene3D" id="1.10.260.40">
    <property type="entry name" value="lambda repressor-like DNA-binding domains"/>
    <property type="match status" value="1"/>
</dbReference>
<dbReference type="SUPFAM" id="SSF47413">
    <property type="entry name" value="lambda repressor-like DNA-binding domains"/>
    <property type="match status" value="1"/>
</dbReference>
<dbReference type="GO" id="GO:0003677">
    <property type="term" value="F:DNA binding"/>
    <property type="evidence" value="ECO:0007669"/>
    <property type="project" value="InterPro"/>
</dbReference>
<feature type="domain" description="HTH cro/C1-type" evidence="2">
    <location>
        <begin position="11"/>
        <end position="41"/>
    </location>
</feature>
<comment type="caution">
    <text evidence="3">The sequence shown here is derived from an EMBL/GenBank/DDBJ whole genome shotgun (WGS) entry which is preliminary data.</text>
</comment>
<dbReference type="OrthoDB" id="7597230at2"/>
<evidence type="ECO:0000256" key="1">
    <source>
        <dbReference type="SAM" id="MobiDB-lite"/>
    </source>
</evidence>
<dbReference type="InterPro" id="IPR047675">
    <property type="entry name" value="Putative_zinc-bd"/>
</dbReference>
<dbReference type="CDD" id="cd00093">
    <property type="entry name" value="HTH_XRE"/>
    <property type="match status" value="1"/>
</dbReference>
<dbReference type="InterPro" id="IPR001387">
    <property type="entry name" value="Cro/C1-type_HTH"/>
</dbReference>
<name>A0A4R5EKV0_9RHOB</name>
<proteinExistence type="predicted"/>
<dbReference type="EMBL" id="SMFP01000015">
    <property type="protein sequence ID" value="TDE35057.1"/>
    <property type="molecule type" value="Genomic_DNA"/>
</dbReference>
<organism evidence="3 4">
    <name type="scientific">Antarcticimicrobium sediminis</name>
    <dbReference type="NCBI Taxonomy" id="2546227"/>
    <lineage>
        <taxon>Bacteria</taxon>
        <taxon>Pseudomonadati</taxon>
        <taxon>Pseudomonadota</taxon>
        <taxon>Alphaproteobacteria</taxon>
        <taxon>Rhodobacterales</taxon>
        <taxon>Paracoccaceae</taxon>
        <taxon>Antarcticimicrobium</taxon>
    </lineage>
</organism>
<dbReference type="Proteomes" id="UP000294662">
    <property type="component" value="Unassembled WGS sequence"/>
</dbReference>
<gene>
    <name evidence="3" type="ORF">E1B25_18010</name>
</gene>